<gene>
    <name evidence="5" type="ORF">B7P43_G12490</name>
</gene>
<feature type="compositionally biased region" description="Basic residues" evidence="3">
    <location>
        <begin position="13"/>
        <end position="25"/>
    </location>
</feature>
<keyword evidence="6" id="KW-1185">Reference proteome</keyword>
<feature type="region of interest" description="Disordered" evidence="3">
    <location>
        <begin position="636"/>
        <end position="655"/>
    </location>
</feature>
<evidence type="ECO:0000256" key="1">
    <source>
        <dbReference type="ARBA" id="ARBA00023054"/>
    </source>
</evidence>
<dbReference type="InterPro" id="IPR024858">
    <property type="entry name" value="GOLGA"/>
</dbReference>
<dbReference type="STRING" id="105785.A0A2J7QPD4"/>
<dbReference type="Pfam" id="PF15070">
    <property type="entry name" value="GOLGA2L5"/>
    <property type="match status" value="1"/>
</dbReference>
<name>A0A2J7QPD4_9NEOP</name>
<dbReference type="GO" id="GO:0000137">
    <property type="term" value="C:Golgi cis cisterna"/>
    <property type="evidence" value="ECO:0007669"/>
    <property type="project" value="TreeGrafter"/>
</dbReference>
<dbReference type="GO" id="GO:0032580">
    <property type="term" value="C:Golgi cisterna membrane"/>
    <property type="evidence" value="ECO:0007669"/>
    <property type="project" value="TreeGrafter"/>
</dbReference>
<dbReference type="PANTHER" id="PTHR10881:SF46">
    <property type="entry name" value="GOLGIN SUBFAMILY A MEMBER 2"/>
    <property type="match status" value="1"/>
</dbReference>
<protein>
    <recommendedName>
        <fullName evidence="4">Golgin subfamily A conserved domain-containing protein</fullName>
    </recommendedName>
</protein>
<dbReference type="InParanoid" id="A0A2J7QPD4"/>
<evidence type="ECO:0000256" key="3">
    <source>
        <dbReference type="SAM" id="MobiDB-lite"/>
    </source>
</evidence>
<dbReference type="OrthoDB" id="5978643at2759"/>
<reference evidence="5 6" key="1">
    <citation type="submission" date="2017-12" db="EMBL/GenBank/DDBJ databases">
        <title>Hemimetabolous genomes reveal molecular basis of termite eusociality.</title>
        <authorList>
            <person name="Harrison M.C."/>
            <person name="Jongepier E."/>
            <person name="Robertson H.M."/>
            <person name="Arning N."/>
            <person name="Bitard-Feildel T."/>
            <person name="Chao H."/>
            <person name="Childers C.P."/>
            <person name="Dinh H."/>
            <person name="Doddapaneni H."/>
            <person name="Dugan S."/>
            <person name="Gowin J."/>
            <person name="Greiner C."/>
            <person name="Han Y."/>
            <person name="Hu H."/>
            <person name="Hughes D.S.T."/>
            <person name="Huylmans A.-K."/>
            <person name="Kemena C."/>
            <person name="Kremer L.P.M."/>
            <person name="Lee S.L."/>
            <person name="Lopez-Ezquerra A."/>
            <person name="Mallet L."/>
            <person name="Monroy-Kuhn J.M."/>
            <person name="Moser A."/>
            <person name="Murali S.C."/>
            <person name="Muzny D.M."/>
            <person name="Otani S."/>
            <person name="Piulachs M.-D."/>
            <person name="Poelchau M."/>
            <person name="Qu J."/>
            <person name="Schaub F."/>
            <person name="Wada-Katsumata A."/>
            <person name="Worley K.C."/>
            <person name="Xie Q."/>
            <person name="Ylla G."/>
            <person name="Poulsen M."/>
            <person name="Gibbs R.A."/>
            <person name="Schal C."/>
            <person name="Richards S."/>
            <person name="Belles X."/>
            <person name="Korb J."/>
            <person name="Bornberg-Bauer E."/>
        </authorList>
    </citation>
    <scope>NUCLEOTIDE SEQUENCE [LARGE SCALE GENOMIC DNA]</scope>
    <source>
        <tissue evidence="5">Whole body</tissue>
    </source>
</reference>
<feature type="coiled-coil region" evidence="2">
    <location>
        <begin position="940"/>
        <end position="1040"/>
    </location>
</feature>
<dbReference type="Proteomes" id="UP000235965">
    <property type="component" value="Unassembled WGS sequence"/>
</dbReference>
<evidence type="ECO:0000313" key="6">
    <source>
        <dbReference type="Proteomes" id="UP000235965"/>
    </source>
</evidence>
<comment type="caution">
    <text evidence="5">The sequence shown here is derived from an EMBL/GenBank/DDBJ whole genome shotgun (WGS) entry which is preliminary data.</text>
</comment>
<dbReference type="GO" id="GO:0007030">
    <property type="term" value="P:Golgi organization"/>
    <property type="evidence" value="ECO:0007669"/>
    <property type="project" value="TreeGrafter"/>
</dbReference>
<keyword evidence="1 2" id="KW-0175">Coiled coil</keyword>
<evidence type="ECO:0000256" key="2">
    <source>
        <dbReference type="SAM" id="Coils"/>
    </source>
</evidence>
<dbReference type="GO" id="GO:0005801">
    <property type="term" value="C:cis-Golgi network"/>
    <property type="evidence" value="ECO:0007669"/>
    <property type="project" value="TreeGrafter"/>
</dbReference>
<feature type="region of interest" description="Disordered" evidence="3">
    <location>
        <begin position="13"/>
        <end position="60"/>
    </location>
</feature>
<organism evidence="5 6">
    <name type="scientific">Cryptotermes secundus</name>
    <dbReference type="NCBI Taxonomy" id="105785"/>
    <lineage>
        <taxon>Eukaryota</taxon>
        <taxon>Metazoa</taxon>
        <taxon>Ecdysozoa</taxon>
        <taxon>Arthropoda</taxon>
        <taxon>Hexapoda</taxon>
        <taxon>Insecta</taxon>
        <taxon>Pterygota</taxon>
        <taxon>Neoptera</taxon>
        <taxon>Polyneoptera</taxon>
        <taxon>Dictyoptera</taxon>
        <taxon>Blattodea</taxon>
        <taxon>Blattoidea</taxon>
        <taxon>Termitoidae</taxon>
        <taxon>Kalotermitidae</taxon>
        <taxon>Cryptotermitinae</taxon>
        <taxon>Cryptotermes</taxon>
    </lineage>
</organism>
<dbReference type="AlphaFoldDB" id="A0A2J7QPD4"/>
<evidence type="ECO:0000259" key="4">
    <source>
        <dbReference type="Pfam" id="PF15070"/>
    </source>
</evidence>
<sequence>MAEMCKADKIAAARKKLKEHQRKGKDSHPTGIKVSGRKTAPKSQLEVDGRSLEQNSVFDSGPVNSECSKIGIGGRVGSKLQTSTDPSLKLQRCLDEPAAPEKNYSYHSPPNLDEINEANMKDTSTSQNVVLNEVEENTFAGCTGSNILSVTSVPTYAPIATVSPVTVTDSVLSGYVHSSDIATAKAFFENYSSDKQTQPSNSNIGITSEIKDSEQVTTVHHLFPASNNEHLGAAGDAQSNVFLSVNESNPSQSVIIQNSDTATSQESIQVIDSEMDQSITNNQTDNVVTHDQHGTQNTSVLLSTPEHSITAMSSSECLRQLSLRMNGLIDESAHDDITYIEGNVLECRNQELAALLAIRQQQCEQMELQLKEYQSGMCQLQMELNQVRTESEAKVLREIGPVQEQLQLHVQTVGILVGEKTELQAALTKSQNIAKQKASEAEELQGRLKASRHRVMDLEKEVSSLQETNERLEKVIRELSSELDKQKLEHQITSKRLIETEEEISELHQKLNTKVNDCMALQQELQEKMSQLSLAQLRIQQLSTADTSEVDGQLEILHQQKILLEKQVADLEQTLKSVGSERDQANQQYQQYVQQLNGQLQSSGSKVESLSCENEQLIAREQSLVQHVSELEKQLQHLQQQNQKRRDSSPKSLQQDSNLLQELEAKLELTESKNKVLAEKLDSQIQENENILRELEERSAKINKLESMLERFEDDQLDKNKLLAAMESDKVAAARAVGQNQQLKEQLKELQDVFVKMSNDKLELTERLEYEQHICKEQEERLAQQEVELNGIRTQLLHKEQLLQQKPELSNQMLQHNQIADNMRHCEADGVLKELLQEELKQAKEHVQALSMQNSELRTLLAQDAAHDSGSSSGDDTITHKDEMLATLSLSVRQLEQERDQLLEQLKHQELHEKTQTLLQQNSQASESFKTNLILDSNQRDSMKVAMEKLEERFMRTMKEVAALSDEKQRLEHLVLQLQGETETIGEYIALYQVQRSILRQRAREKDEQLSKLSKDREELRNKLSELTELVQQLAAEKEAIWKITHDSPMEHLVEQTSVKHKQQGEDIPNGETVEVEDPVKLNEMMQLASPSGVHLPPALRADTAGKIMALLSEIGSSSLVDPQCSENFHPCPWCSGRLITV</sequence>
<dbReference type="EMBL" id="NEVH01012093">
    <property type="protein sequence ID" value="PNF30444.1"/>
    <property type="molecule type" value="Genomic_DNA"/>
</dbReference>
<dbReference type="EMBL" id="NEVH01012093">
    <property type="protein sequence ID" value="PNF30447.1"/>
    <property type="molecule type" value="Genomic_DNA"/>
</dbReference>
<dbReference type="PANTHER" id="PTHR10881">
    <property type="entry name" value="GOLGIN SUBFAMILY A MEMBER-RELATED"/>
    <property type="match status" value="1"/>
</dbReference>
<proteinExistence type="predicted"/>
<dbReference type="InterPro" id="IPR043976">
    <property type="entry name" value="GOLGA_cons_dom"/>
</dbReference>
<dbReference type="EMBL" id="NEVH01012093">
    <property type="protein sequence ID" value="PNF30445.1"/>
    <property type="molecule type" value="Genomic_DNA"/>
</dbReference>
<accession>A0A2J7QPD4</accession>
<feature type="coiled-coil region" evidence="2">
    <location>
        <begin position="833"/>
        <end position="860"/>
    </location>
</feature>
<feature type="coiled-coil region" evidence="2">
    <location>
        <begin position="885"/>
        <end position="912"/>
    </location>
</feature>
<feature type="domain" description="Golgin subfamily A conserved" evidence="4">
    <location>
        <begin position="800"/>
        <end position="1040"/>
    </location>
</feature>
<evidence type="ECO:0000313" key="5">
    <source>
        <dbReference type="EMBL" id="PNF30445.1"/>
    </source>
</evidence>